<dbReference type="InterPro" id="IPR003807">
    <property type="entry name" value="DUF202"/>
</dbReference>
<name>A0A6M6JPT9_9PSEU</name>
<accession>A0A6M6JPT9</accession>
<evidence type="ECO:0000259" key="7">
    <source>
        <dbReference type="Pfam" id="PF02656"/>
    </source>
</evidence>
<feature type="transmembrane region" description="Helical" evidence="6">
    <location>
        <begin position="49"/>
        <end position="68"/>
    </location>
</feature>
<gene>
    <name evidence="8" type="ORF">HOP40_28780</name>
</gene>
<evidence type="ECO:0000256" key="2">
    <source>
        <dbReference type="ARBA" id="ARBA00022475"/>
    </source>
</evidence>
<reference evidence="8 9" key="1">
    <citation type="submission" date="2020-05" db="EMBL/GenBank/DDBJ databases">
        <authorList>
            <person name="Mo P."/>
        </authorList>
    </citation>
    <scope>NUCLEOTIDE SEQUENCE [LARGE SCALE GENOMIC DNA]</scope>
    <source>
        <strain evidence="8 9">Gen01</strain>
    </source>
</reference>
<keyword evidence="5 6" id="KW-0472">Membrane</keyword>
<dbReference type="GO" id="GO:0005886">
    <property type="term" value="C:plasma membrane"/>
    <property type="evidence" value="ECO:0007669"/>
    <property type="project" value="UniProtKB-SubCell"/>
</dbReference>
<feature type="transmembrane region" description="Helical" evidence="6">
    <location>
        <begin position="88"/>
        <end position="108"/>
    </location>
</feature>
<feature type="domain" description="DUF202" evidence="7">
    <location>
        <begin position="7"/>
        <end position="73"/>
    </location>
</feature>
<dbReference type="AlphaFoldDB" id="A0A6M6JPT9"/>
<proteinExistence type="predicted"/>
<keyword evidence="2" id="KW-1003">Cell membrane</keyword>
<evidence type="ECO:0000256" key="3">
    <source>
        <dbReference type="ARBA" id="ARBA00022692"/>
    </source>
</evidence>
<evidence type="ECO:0000313" key="9">
    <source>
        <dbReference type="Proteomes" id="UP000505377"/>
    </source>
</evidence>
<evidence type="ECO:0000256" key="1">
    <source>
        <dbReference type="ARBA" id="ARBA00004651"/>
    </source>
</evidence>
<protein>
    <submittedName>
        <fullName evidence="8">DUF202 domain-containing protein</fullName>
    </submittedName>
</protein>
<evidence type="ECO:0000256" key="4">
    <source>
        <dbReference type="ARBA" id="ARBA00022989"/>
    </source>
</evidence>
<dbReference type="PANTHER" id="PTHR34187:SF2">
    <property type="entry name" value="DUF202 DOMAIN-CONTAINING PROTEIN"/>
    <property type="match status" value="1"/>
</dbReference>
<comment type="subcellular location">
    <subcellularLocation>
        <location evidence="1">Cell membrane</location>
        <topology evidence="1">Multi-pass membrane protein</topology>
    </subcellularLocation>
</comment>
<dbReference type="Proteomes" id="UP000505377">
    <property type="component" value="Chromosome"/>
</dbReference>
<organism evidence="8 9">
    <name type="scientific">Pseudonocardia broussonetiae</name>
    <dbReference type="NCBI Taxonomy" id="2736640"/>
    <lineage>
        <taxon>Bacteria</taxon>
        <taxon>Bacillati</taxon>
        <taxon>Actinomycetota</taxon>
        <taxon>Actinomycetes</taxon>
        <taxon>Pseudonocardiales</taxon>
        <taxon>Pseudonocardiaceae</taxon>
        <taxon>Pseudonocardia</taxon>
    </lineage>
</organism>
<dbReference type="PANTHER" id="PTHR34187">
    <property type="entry name" value="FGR18P"/>
    <property type="match status" value="1"/>
</dbReference>
<dbReference type="EMBL" id="CP053564">
    <property type="protein sequence ID" value="QJY49260.1"/>
    <property type="molecule type" value="Genomic_DNA"/>
</dbReference>
<feature type="transmembrane region" description="Helical" evidence="6">
    <location>
        <begin position="16"/>
        <end position="37"/>
    </location>
</feature>
<sequence length="111" mass="11083">MSAPDARFTLANERTFLAWLRTSLALVAGGIAVVALVPEFGVAGARQVVGVALAALGVAVAAGAVLRWHRVQAAMERGDDLPATRMPLLLGSALAALGLAVAVVLAVGGTG</sequence>
<dbReference type="Pfam" id="PF02656">
    <property type="entry name" value="DUF202"/>
    <property type="match status" value="1"/>
</dbReference>
<dbReference type="InterPro" id="IPR052053">
    <property type="entry name" value="IM_YidH-like"/>
</dbReference>
<dbReference type="KEGG" id="pbro:HOP40_28780"/>
<keyword evidence="4 6" id="KW-1133">Transmembrane helix</keyword>
<keyword evidence="3 6" id="KW-0812">Transmembrane</keyword>
<evidence type="ECO:0000313" key="8">
    <source>
        <dbReference type="EMBL" id="QJY49260.1"/>
    </source>
</evidence>
<keyword evidence="9" id="KW-1185">Reference proteome</keyword>
<dbReference type="RefSeq" id="WP_172164615.1">
    <property type="nucleotide sequence ID" value="NZ_CP053564.1"/>
</dbReference>
<evidence type="ECO:0000256" key="5">
    <source>
        <dbReference type="ARBA" id="ARBA00023136"/>
    </source>
</evidence>
<evidence type="ECO:0000256" key="6">
    <source>
        <dbReference type="SAM" id="Phobius"/>
    </source>
</evidence>